<dbReference type="Proteomes" id="UP000051952">
    <property type="component" value="Unassembled WGS sequence"/>
</dbReference>
<sequence>MTSSGYQTFPCDHRDCMCSLCTCGGHRCPGIYKVAPLGGSSHYRDTFTPKRGDRGEVAGGKAPPLNIKAAPGHFLTTQQLASAPVVSAPWERVTAYKPKATVPAAAKFDDRTTQKVDFPGHQPAPPPRPPTQVGLPKVPGTYATTLGDMQSPVVKALRNGSALPAESAARKAQPIPPSAFNGKTTYTDEFPPKQGEAQKPFAQRVSSANLRENRDFQTTKTASYLAPVRPAKPVCPAASAPMRPPSSDGHIKIYK</sequence>
<dbReference type="AlphaFoldDB" id="A0A0S4J038"/>
<name>A0A0S4J038_BODSA</name>
<dbReference type="EMBL" id="CYKH01000747">
    <property type="protein sequence ID" value="CUG31590.1"/>
    <property type="molecule type" value="Genomic_DNA"/>
</dbReference>
<gene>
    <name evidence="2" type="ORF">BSAL_77480</name>
</gene>
<feature type="region of interest" description="Disordered" evidence="1">
    <location>
        <begin position="234"/>
        <end position="255"/>
    </location>
</feature>
<proteinExistence type="predicted"/>
<feature type="region of interest" description="Disordered" evidence="1">
    <location>
        <begin position="104"/>
        <end position="135"/>
    </location>
</feature>
<reference evidence="3" key="1">
    <citation type="submission" date="2015-09" db="EMBL/GenBank/DDBJ databases">
        <authorList>
            <consortium name="Pathogen Informatics"/>
        </authorList>
    </citation>
    <scope>NUCLEOTIDE SEQUENCE [LARGE SCALE GENOMIC DNA]</scope>
    <source>
        <strain evidence="3">Lake Konstanz</strain>
    </source>
</reference>
<organism evidence="2 3">
    <name type="scientific">Bodo saltans</name>
    <name type="common">Flagellated protozoan</name>
    <dbReference type="NCBI Taxonomy" id="75058"/>
    <lineage>
        <taxon>Eukaryota</taxon>
        <taxon>Discoba</taxon>
        <taxon>Euglenozoa</taxon>
        <taxon>Kinetoplastea</taxon>
        <taxon>Metakinetoplastina</taxon>
        <taxon>Eubodonida</taxon>
        <taxon>Bodonidae</taxon>
        <taxon>Bodo</taxon>
    </lineage>
</organism>
<keyword evidence="3" id="KW-1185">Reference proteome</keyword>
<evidence type="ECO:0000256" key="1">
    <source>
        <dbReference type="SAM" id="MobiDB-lite"/>
    </source>
</evidence>
<evidence type="ECO:0000313" key="2">
    <source>
        <dbReference type="EMBL" id="CUG31590.1"/>
    </source>
</evidence>
<dbReference type="OMA" id="ADPGHFK"/>
<dbReference type="OrthoDB" id="365640at2759"/>
<evidence type="ECO:0008006" key="4">
    <source>
        <dbReference type="Google" id="ProtNLM"/>
    </source>
</evidence>
<protein>
    <recommendedName>
        <fullName evidence="4">STOP axonemal protein</fullName>
    </recommendedName>
</protein>
<feature type="compositionally biased region" description="Low complexity" evidence="1">
    <location>
        <begin position="236"/>
        <end position="247"/>
    </location>
</feature>
<evidence type="ECO:0000313" key="3">
    <source>
        <dbReference type="Proteomes" id="UP000051952"/>
    </source>
</evidence>
<accession>A0A0S4J038</accession>
<dbReference type="VEuPathDB" id="TriTrypDB:BSAL_77480"/>